<proteinExistence type="predicted"/>
<dbReference type="OrthoDB" id="69588at2759"/>
<dbReference type="RefSeq" id="XP_012209208.1">
    <property type="nucleotide sequence ID" value="XM_012353818.1"/>
</dbReference>
<dbReference type="Proteomes" id="UP000030745">
    <property type="component" value="Unassembled WGS sequence"/>
</dbReference>
<evidence type="ECO:0000313" key="3">
    <source>
        <dbReference type="Proteomes" id="UP000030745"/>
    </source>
</evidence>
<name>A0A067BTF6_SAPPC</name>
<feature type="transmembrane region" description="Helical" evidence="1">
    <location>
        <begin position="232"/>
        <end position="250"/>
    </location>
</feature>
<organism evidence="2 3">
    <name type="scientific">Saprolegnia parasitica (strain CBS 223.65)</name>
    <dbReference type="NCBI Taxonomy" id="695850"/>
    <lineage>
        <taxon>Eukaryota</taxon>
        <taxon>Sar</taxon>
        <taxon>Stramenopiles</taxon>
        <taxon>Oomycota</taxon>
        <taxon>Saprolegniomycetes</taxon>
        <taxon>Saprolegniales</taxon>
        <taxon>Saprolegniaceae</taxon>
        <taxon>Saprolegnia</taxon>
    </lineage>
</organism>
<dbReference type="OMA" id="SYNHVFP"/>
<keyword evidence="1" id="KW-1133">Transmembrane helix</keyword>
<protein>
    <submittedName>
        <fullName evidence="2">Uncharacterized protein</fullName>
    </submittedName>
</protein>
<dbReference type="GeneID" id="24136438"/>
<evidence type="ECO:0000256" key="1">
    <source>
        <dbReference type="SAM" id="Phobius"/>
    </source>
</evidence>
<feature type="transmembrane region" description="Helical" evidence="1">
    <location>
        <begin position="297"/>
        <end position="320"/>
    </location>
</feature>
<dbReference type="VEuPathDB" id="FungiDB:SPRG_14644"/>
<keyword evidence="1" id="KW-0812">Transmembrane</keyword>
<feature type="transmembrane region" description="Helical" evidence="1">
    <location>
        <begin position="115"/>
        <end position="135"/>
    </location>
</feature>
<sequence length="875" mass="97594">MALWNASTPCDDAACLSALCISRAPGVNLTSLCAVAHSGTWACCGHASYNHVFPIALWLSFGCVTVWCHLRTGLFGDLVLGVHTLHDIRTQALGVVVARQKRVIFGKVRRDPRRVLLLVSMAYEVVGFSYIPGQLLLYQFFDRGSFMGQFSGELQWAKCVLGTALLVVLEVWPPRCWPRSWTSARDKLLAPLLYDLCYTTVLYGVVDVGGCWNGADDIRLPDGTNCADASRFWLFPTFGTLLFIAFYYGTLEYKRRLSDDIFSVQFRYHASFNGVMIAVRTAGVLGFYAVEKGLLELDALVVSVSVSIVHVFIFATLLYYNYTHQPCLGVGYLPNNLRSLSFASACYSGTLLLVVSAMQMSTGRRAWTAYETILASVATILYAPLALLVWRWNRAAALRYQVPNAPLLELLRHNNLRVRAVAAVSMVLEDVVLDPVEIRAQILALHATLQAAPHAEDGCVAAYSCQALWHLWRHRFERNKPFLETPKRPTACWKFGCWAHSRESGPNLALLEPTPHALASAATSRMSMRRTSNLRVSRFSIAGSRGISLGRLTEQQTCRNGIMSILAPVAFDAGMHRCATHAIDTLTSLVRSRYAKARFIAAKVLLEMYKCRVLQLTRDSVAFVAITRLVSSPRLADADAAAETLRRLMNEGDGAERKRLLLVAFTDHLNVLHVTQAMATTEWEIEISVMLLQLLTDALTLCMVHDTPSSDIAVPPPDRFLSKAAVEYLVQLQSRWKEHRVFGMVDHVLVLMRQCCEHHAMRRQSANNAVLPEPCENTLMGTREYNAVLERHRTRVKVLTSVQWVLAEGYPSQKRLNELSPNTRRALESVASLIALGDNDLVAYLESNLSEPQRWYLGGLLGSVVYQTHDDKPPS</sequence>
<feature type="transmembrane region" description="Helical" evidence="1">
    <location>
        <begin position="372"/>
        <end position="392"/>
    </location>
</feature>
<reference evidence="2 3" key="1">
    <citation type="journal article" date="2013" name="PLoS Genet.">
        <title>Distinctive expansion of potential virulence genes in the genome of the oomycete fish pathogen Saprolegnia parasitica.</title>
        <authorList>
            <person name="Jiang R.H."/>
            <person name="de Bruijn I."/>
            <person name="Haas B.J."/>
            <person name="Belmonte R."/>
            <person name="Lobach L."/>
            <person name="Christie J."/>
            <person name="van den Ackerveken G."/>
            <person name="Bottin A."/>
            <person name="Bulone V."/>
            <person name="Diaz-Moreno S.M."/>
            <person name="Dumas B."/>
            <person name="Fan L."/>
            <person name="Gaulin E."/>
            <person name="Govers F."/>
            <person name="Grenville-Briggs L.J."/>
            <person name="Horner N.R."/>
            <person name="Levin J.Z."/>
            <person name="Mammella M."/>
            <person name="Meijer H.J."/>
            <person name="Morris P."/>
            <person name="Nusbaum C."/>
            <person name="Oome S."/>
            <person name="Phillips A.J."/>
            <person name="van Rooyen D."/>
            <person name="Rzeszutek E."/>
            <person name="Saraiva M."/>
            <person name="Secombes C.J."/>
            <person name="Seidl M.F."/>
            <person name="Snel B."/>
            <person name="Stassen J.H."/>
            <person name="Sykes S."/>
            <person name="Tripathy S."/>
            <person name="van den Berg H."/>
            <person name="Vega-Arreguin J.C."/>
            <person name="Wawra S."/>
            <person name="Young S.K."/>
            <person name="Zeng Q."/>
            <person name="Dieguez-Uribeondo J."/>
            <person name="Russ C."/>
            <person name="Tyler B.M."/>
            <person name="van West P."/>
        </authorList>
    </citation>
    <scope>NUCLEOTIDE SEQUENCE [LARGE SCALE GENOMIC DNA]</scope>
    <source>
        <strain evidence="2 3">CBS 223.65</strain>
    </source>
</reference>
<dbReference type="AlphaFoldDB" id="A0A067BTF6"/>
<keyword evidence="3" id="KW-1185">Reference proteome</keyword>
<accession>A0A067BTF6</accession>
<evidence type="ECO:0000313" key="2">
    <source>
        <dbReference type="EMBL" id="KDO20105.1"/>
    </source>
</evidence>
<gene>
    <name evidence="2" type="ORF">SPRG_14644</name>
</gene>
<dbReference type="EMBL" id="KK583324">
    <property type="protein sequence ID" value="KDO20105.1"/>
    <property type="molecule type" value="Genomic_DNA"/>
</dbReference>
<keyword evidence="1" id="KW-0472">Membrane</keyword>
<dbReference type="KEGG" id="spar:SPRG_14644"/>
<feature type="transmembrane region" description="Helical" evidence="1">
    <location>
        <begin position="270"/>
        <end position="290"/>
    </location>
</feature>